<evidence type="ECO:0000313" key="1">
    <source>
        <dbReference type="EMBL" id="MED6142357.1"/>
    </source>
</evidence>
<gene>
    <name evidence="1" type="ORF">PIB30_112835</name>
</gene>
<name>A0ABU6T0Y2_9FABA</name>
<protein>
    <submittedName>
        <fullName evidence="1">Uncharacterized protein</fullName>
    </submittedName>
</protein>
<keyword evidence="2" id="KW-1185">Reference proteome</keyword>
<comment type="caution">
    <text evidence="1">The sequence shown here is derived from an EMBL/GenBank/DDBJ whole genome shotgun (WGS) entry which is preliminary data.</text>
</comment>
<sequence>MCWKYGESASVEFGKLVALNLSRLVGTHVGTWKDRARLTFRSLYRSRLGLGLAKPKRDMVHAWGENWGHVWDARGWSRLWFKRDKIWNLNVTWSLGLVRQVWCKYGSHAYA</sequence>
<accession>A0ABU6T0Y2</accession>
<dbReference type="Proteomes" id="UP001341840">
    <property type="component" value="Unassembled WGS sequence"/>
</dbReference>
<dbReference type="EMBL" id="JASCZI010068867">
    <property type="protein sequence ID" value="MED6142357.1"/>
    <property type="molecule type" value="Genomic_DNA"/>
</dbReference>
<proteinExistence type="predicted"/>
<organism evidence="1 2">
    <name type="scientific">Stylosanthes scabra</name>
    <dbReference type="NCBI Taxonomy" id="79078"/>
    <lineage>
        <taxon>Eukaryota</taxon>
        <taxon>Viridiplantae</taxon>
        <taxon>Streptophyta</taxon>
        <taxon>Embryophyta</taxon>
        <taxon>Tracheophyta</taxon>
        <taxon>Spermatophyta</taxon>
        <taxon>Magnoliopsida</taxon>
        <taxon>eudicotyledons</taxon>
        <taxon>Gunneridae</taxon>
        <taxon>Pentapetalae</taxon>
        <taxon>rosids</taxon>
        <taxon>fabids</taxon>
        <taxon>Fabales</taxon>
        <taxon>Fabaceae</taxon>
        <taxon>Papilionoideae</taxon>
        <taxon>50 kb inversion clade</taxon>
        <taxon>dalbergioids sensu lato</taxon>
        <taxon>Dalbergieae</taxon>
        <taxon>Pterocarpus clade</taxon>
        <taxon>Stylosanthes</taxon>
    </lineage>
</organism>
<evidence type="ECO:0000313" key="2">
    <source>
        <dbReference type="Proteomes" id="UP001341840"/>
    </source>
</evidence>
<reference evidence="1 2" key="1">
    <citation type="journal article" date="2023" name="Plants (Basel)">
        <title>Bridging the Gap: Combining Genomics and Transcriptomics Approaches to Understand Stylosanthes scabra, an Orphan Legume from the Brazilian Caatinga.</title>
        <authorList>
            <person name="Ferreira-Neto J.R.C."/>
            <person name="da Silva M.D."/>
            <person name="Binneck E."/>
            <person name="de Melo N.F."/>
            <person name="da Silva R.H."/>
            <person name="de Melo A.L.T.M."/>
            <person name="Pandolfi V."/>
            <person name="Bustamante F.O."/>
            <person name="Brasileiro-Vidal A.C."/>
            <person name="Benko-Iseppon A.M."/>
        </authorList>
    </citation>
    <scope>NUCLEOTIDE SEQUENCE [LARGE SCALE GENOMIC DNA]</scope>
    <source>
        <tissue evidence="1">Leaves</tissue>
    </source>
</reference>